<feature type="compositionally biased region" description="Polar residues" evidence="4">
    <location>
        <begin position="656"/>
        <end position="670"/>
    </location>
</feature>
<feature type="region of interest" description="Disordered" evidence="4">
    <location>
        <begin position="516"/>
        <end position="539"/>
    </location>
</feature>
<accession>A0AAU9G375</accession>
<feature type="region of interest" description="Disordered" evidence="4">
    <location>
        <begin position="204"/>
        <end position="300"/>
    </location>
</feature>
<dbReference type="AlphaFoldDB" id="A0AAU9G375"/>
<evidence type="ECO:0000313" key="6">
    <source>
        <dbReference type="EMBL" id="BFG02122.1"/>
    </source>
</evidence>
<feature type="compositionally biased region" description="Polar residues" evidence="4">
    <location>
        <begin position="156"/>
        <end position="165"/>
    </location>
</feature>
<dbReference type="EMBL" id="AP029266">
    <property type="protein sequence ID" value="BFG02122.1"/>
    <property type="molecule type" value="Genomic_DNA"/>
</dbReference>
<feature type="compositionally biased region" description="Polar residues" evidence="4">
    <location>
        <begin position="264"/>
        <end position="274"/>
    </location>
</feature>
<reference evidence="6 7" key="1">
    <citation type="submission" date="2024-02" db="EMBL/GenBank/DDBJ databases">
        <title>A chromosome-level genome assembly of Drosophila madeirensis, a fruit fly species endemic to Madeira island.</title>
        <authorList>
            <person name="Tomihara K."/>
            <person name="Llopart A."/>
            <person name="Yamamoto D."/>
        </authorList>
    </citation>
    <scope>NUCLEOTIDE SEQUENCE [LARGE SCALE GENOMIC DNA]</scope>
    <source>
        <strain evidence="6 7">RF1</strain>
    </source>
</reference>
<evidence type="ECO:0000256" key="4">
    <source>
        <dbReference type="SAM" id="MobiDB-lite"/>
    </source>
</evidence>
<feature type="region of interest" description="Disordered" evidence="4">
    <location>
        <begin position="1"/>
        <end position="22"/>
    </location>
</feature>
<comment type="subcellular location">
    <subcellularLocation>
        <location evidence="1">Cytoplasm</location>
        <location evidence="1">Cytoskeleton</location>
        <location evidence="1">Microtubule organizing center</location>
        <location evidence="1">Centrosome</location>
    </subcellularLocation>
</comment>
<feature type="region of interest" description="Disordered" evidence="4">
    <location>
        <begin position="125"/>
        <end position="172"/>
    </location>
</feature>
<gene>
    <name evidence="6" type="ORF">DMAD_01712</name>
</gene>
<feature type="compositionally biased region" description="Low complexity" evidence="4">
    <location>
        <begin position="246"/>
        <end position="257"/>
    </location>
</feature>
<feature type="region of interest" description="Disordered" evidence="4">
    <location>
        <begin position="314"/>
        <end position="342"/>
    </location>
</feature>
<dbReference type="Proteomes" id="UP001500889">
    <property type="component" value="Chromosome A"/>
</dbReference>
<feature type="region of interest" description="Disordered" evidence="4">
    <location>
        <begin position="782"/>
        <end position="835"/>
    </location>
</feature>
<evidence type="ECO:0000256" key="2">
    <source>
        <dbReference type="ARBA" id="ARBA00022490"/>
    </source>
</evidence>
<feature type="region of interest" description="Disordered" evidence="4">
    <location>
        <begin position="441"/>
        <end position="498"/>
    </location>
</feature>
<feature type="compositionally biased region" description="Low complexity" evidence="4">
    <location>
        <begin position="49"/>
        <end position="62"/>
    </location>
</feature>
<protein>
    <submittedName>
        <fullName evidence="6">AF4/FMR2 family member lilli</fullName>
    </submittedName>
</protein>
<keyword evidence="7" id="KW-1185">Reference proteome</keyword>
<feature type="compositionally biased region" description="Low complexity" evidence="4">
    <location>
        <begin position="441"/>
        <end position="451"/>
    </location>
</feature>
<sequence>MPGHQCASAHQRKHTDEKRLLASRVPPKAREYLSELAVDRELERFMALSSTNSSGTSRSNTSMYTAPPHCTPRSVAAPSKPARCRSGQQQEAAAVASVPKGTQSEQEIIKVTPIVATECVVSASVEDLRTPPKQKPKPKPAGSQAPDRTPEKKTKNTQTPESSAMKSHKRLEWDPAADVGYYKRAVSTSNLSTLERSVLEECWRQPQQRSETDLDRLQLEPLPLAQPPPLASSTFVHRSERRNTHSRGSSSNQSNRSSSRRELTSPTGGSSVASSFDYHHSSLPQQQPQQLAKEKEKERQYTAAQLEKVLASRRQARAKENKENCQPATDRGSSTASSSTAAGGEAKAEAAAAAAKGDLDLGVDLLCSLVQSHSLSHSQKKVLIRNIAKRISCIEFGDTLRSRQSPSKGKAAAQLQDMATNTTASVARPVPAPRTRILMANNSGSSAASSSKEMVTARSNPRVSQAASEATETEQRPASAEAVTAPAAAAAAPPPATARAELELVSQEWLNPMTQSEIEYEERSRSRSRSCSSSNDSERRLALRSIELEIERLQLMYKMVHRKSYGQAVAVVHGSPTNAIEYKPLISVEAPQQEVRPPVGAPEAPLHTQEGLAPVERASDELPAAADVQAIPTPPPAPPPPPAPARGRPQREKMATPNSSNSDGGRSESVCSFVQQRQRQFMEHYQNQQQQQLQQLQQHQQQQKEQQKLQRVMPRMQLQQEPQQEPQSTASQHYIQMAPGDGVYYTAVPDGATTTTTTTTASSSSISSMLCLSSEMSIPMAGGGVVSSSKTTTTTTTSTTHQYDEATTGSRGQRQRRDRNESQQPTQTQTQRRGRHGIAYMIQFVESEMQQTMSLQDHLQLARPKFCAKSKQRKAILNQMQMLRSERRRELEQLLGEDVTLETLDRRLQQLPPPVTSCVRVFSTKEMKALTSKRCQRLPEVVAAQNRVREEQRRRSNRLMRDVFNRRMQSRVSKGKISLNHSLTII</sequence>
<keyword evidence="3" id="KW-0206">Cytoskeleton</keyword>
<keyword evidence="2" id="KW-0963">Cytoplasm</keyword>
<feature type="compositionally biased region" description="Low complexity" evidence="4">
    <location>
        <begin position="281"/>
        <end position="291"/>
    </location>
</feature>
<feature type="region of interest" description="Disordered" evidence="4">
    <location>
        <begin position="696"/>
        <end position="731"/>
    </location>
</feature>
<feature type="domain" description="ALMS motif" evidence="5">
    <location>
        <begin position="851"/>
        <end position="975"/>
    </location>
</feature>
<evidence type="ECO:0000256" key="3">
    <source>
        <dbReference type="ARBA" id="ARBA00023212"/>
    </source>
</evidence>
<dbReference type="Pfam" id="PF15309">
    <property type="entry name" value="ALMS_motif"/>
    <property type="match status" value="1"/>
</dbReference>
<feature type="compositionally biased region" description="Low complexity" evidence="4">
    <location>
        <begin position="476"/>
        <end position="491"/>
    </location>
</feature>
<feature type="region of interest" description="Disordered" evidence="4">
    <location>
        <begin position="628"/>
        <end position="670"/>
    </location>
</feature>
<evidence type="ECO:0000256" key="1">
    <source>
        <dbReference type="ARBA" id="ARBA00004300"/>
    </source>
</evidence>
<evidence type="ECO:0000313" key="7">
    <source>
        <dbReference type="Proteomes" id="UP001500889"/>
    </source>
</evidence>
<feature type="compositionally biased region" description="Polar residues" evidence="4">
    <location>
        <begin position="457"/>
        <end position="470"/>
    </location>
</feature>
<feature type="compositionally biased region" description="Low complexity" evidence="4">
    <location>
        <begin position="332"/>
        <end position="342"/>
    </location>
</feature>
<dbReference type="InterPro" id="IPR029299">
    <property type="entry name" value="ALMS_motif"/>
</dbReference>
<name>A0AAU9G375_DROMD</name>
<feature type="region of interest" description="Disordered" evidence="4">
    <location>
        <begin position="49"/>
        <end position="90"/>
    </location>
</feature>
<feature type="compositionally biased region" description="Low complexity" evidence="4">
    <location>
        <begin position="717"/>
        <end position="727"/>
    </location>
</feature>
<feature type="compositionally biased region" description="Low complexity" evidence="4">
    <location>
        <begin position="787"/>
        <end position="800"/>
    </location>
</feature>
<proteinExistence type="predicted"/>
<dbReference type="GO" id="GO:0005813">
    <property type="term" value="C:centrosome"/>
    <property type="evidence" value="ECO:0007669"/>
    <property type="project" value="UniProtKB-SubCell"/>
</dbReference>
<organism evidence="6 7">
    <name type="scientific">Drosophila madeirensis</name>
    <name type="common">Fruit fly</name>
    <dbReference type="NCBI Taxonomy" id="30013"/>
    <lineage>
        <taxon>Eukaryota</taxon>
        <taxon>Metazoa</taxon>
        <taxon>Ecdysozoa</taxon>
        <taxon>Arthropoda</taxon>
        <taxon>Hexapoda</taxon>
        <taxon>Insecta</taxon>
        <taxon>Pterygota</taxon>
        <taxon>Neoptera</taxon>
        <taxon>Endopterygota</taxon>
        <taxon>Diptera</taxon>
        <taxon>Brachycera</taxon>
        <taxon>Muscomorpha</taxon>
        <taxon>Ephydroidea</taxon>
        <taxon>Drosophilidae</taxon>
        <taxon>Drosophila</taxon>
        <taxon>Sophophora</taxon>
    </lineage>
</organism>
<evidence type="ECO:0000259" key="5">
    <source>
        <dbReference type="Pfam" id="PF15309"/>
    </source>
</evidence>
<feature type="compositionally biased region" description="Pro residues" evidence="4">
    <location>
        <begin position="632"/>
        <end position="644"/>
    </location>
</feature>